<dbReference type="AlphaFoldDB" id="B4R0K0"/>
<proteinExistence type="predicted"/>
<evidence type="ECO:0000313" key="2">
    <source>
        <dbReference type="EMBL" id="EDX13015.1"/>
    </source>
</evidence>
<keyword evidence="3" id="KW-1185">Reference proteome</keyword>
<dbReference type="HOGENOM" id="CLU_2815216_0_0_1"/>
<evidence type="ECO:0000313" key="3">
    <source>
        <dbReference type="Proteomes" id="UP000000304"/>
    </source>
</evidence>
<evidence type="ECO:0000256" key="1">
    <source>
        <dbReference type="SAM" id="MobiDB-lite"/>
    </source>
</evidence>
<dbReference type="EMBL" id="CM000364">
    <property type="protein sequence ID" value="EDX13015.1"/>
    <property type="molecule type" value="Genomic_DNA"/>
</dbReference>
<gene>
    <name evidence="2" type="primary">Dsim\GD20469</name>
    <name evidence="2" type="ORF">Dsim_GD20469</name>
</gene>
<feature type="region of interest" description="Disordered" evidence="1">
    <location>
        <begin position="16"/>
        <end position="67"/>
    </location>
</feature>
<sequence>MALGLRLRKQLAMRITTDKKISRDKRRHHETKEVDQEDREDPGQAGEEELDEEPHWSRQRQRVSGGT</sequence>
<accession>B4R0K0</accession>
<name>B4R0K0_DROSI</name>
<feature type="compositionally biased region" description="Acidic residues" evidence="1">
    <location>
        <begin position="35"/>
        <end position="52"/>
    </location>
</feature>
<protein>
    <submittedName>
        <fullName evidence="2">GD20469</fullName>
    </submittedName>
</protein>
<reference evidence="2 3" key="1">
    <citation type="journal article" date="2007" name="Nature">
        <title>Evolution of genes and genomes on the Drosophila phylogeny.</title>
        <authorList>
            <consortium name="Drosophila 12 Genomes Consortium"/>
            <person name="Clark A.G."/>
            <person name="Eisen M.B."/>
            <person name="Smith D.R."/>
            <person name="Bergman C.M."/>
            <person name="Oliver B."/>
            <person name="Markow T.A."/>
            <person name="Kaufman T.C."/>
            <person name="Kellis M."/>
            <person name="Gelbart W."/>
            <person name="Iyer V.N."/>
            <person name="Pollard D.A."/>
            <person name="Sackton T.B."/>
            <person name="Larracuente A.M."/>
            <person name="Singh N.D."/>
            <person name="Abad J.P."/>
            <person name="Abt D.N."/>
            <person name="Adryan B."/>
            <person name="Aguade M."/>
            <person name="Akashi H."/>
            <person name="Anderson W.W."/>
            <person name="Aquadro C.F."/>
            <person name="Ardell D.H."/>
            <person name="Arguello R."/>
            <person name="Artieri C.G."/>
            <person name="Barbash D.A."/>
            <person name="Barker D."/>
            <person name="Barsanti P."/>
            <person name="Batterham P."/>
            <person name="Batzoglou S."/>
            <person name="Begun D."/>
            <person name="Bhutkar A."/>
            <person name="Blanco E."/>
            <person name="Bosak S.A."/>
            <person name="Bradley R.K."/>
            <person name="Brand A.D."/>
            <person name="Brent M.R."/>
            <person name="Brooks A.N."/>
            <person name="Brown R.H."/>
            <person name="Butlin R.K."/>
            <person name="Caggese C."/>
            <person name="Calvi B.R."/>
            <person name="Bernardo de Carvalho A."/>
            <person name="Caspi A."/>
            <person name="Castrezana S."/>
            <person name="Celniker S.E."/>
            <person name="Chang J.L."/>
            <person name="Chapple C."/>
            <person name="Chatterji S."/>
            <person name="Chinwalla A."/>
            <person name="Civetta A."/>
            <person name="Clifton S.W."/>
            <person name="Comeron J.M."/>
            <person name="Costello J.C."/>
            <person name="Coyne J.A."/>
            <person name="Daub J."/>
            <person name="David R.G."/>
            <person name="Delcher A.L."/>
            <person name="Delehaunty K."/>
            <person name="Do C.B."/>
            <person name="Ebling H."/>
            <person name="Edwards K."/>
            <person name="Eickbush T."/>
            <person name="Evans J.D."/>
            <person name="Filipski A."/>
            <person name="Findeiss S."/>
            <person name="Freyhult E."/>
            <person name="Fulton L."/>
            <person name="Fulton R."/>
            <person name="Garcia A.C."/>
            <person name="Gardiner A."/>
            <person name="Garfield D.A."/>
            <person name="Garvin B.E."/>
            <person name="Gibson G."/>
            <person name="Gilbert D."/>
            <person name="Gnerre S."/>
            <person name="Godfrey J."/>
            <person name="Good R."/>
            <person name="Gotea V."/>
            <person name="Gravely B."/>
            <person name="Greenberg A.J."/>
            <person name="Griffiths-Jones S."/>
            <person name="Gross S."/>
            <person name="Guigo R."/>
            <person name="Gustafson E.A."/>
            <person name="Haerty W."/>
            <person name="Hahn M.W."/>
            <person name="Halligan D.L."/>
            <person name="Halpern A.L."/>
            <person name="Halter G.M."/>
            <person name="Han M.V."/>
            <person name="Heger A."/>
            <person name="Hillier L."/>
            <person name="Hinrichs A.S."/>
            <person name="Holmes I."/>
            <person name="Hoskins R.A."/>
            <person name="Hubisz M.J."/>
            <person name="Hultmark D."/>
            <person name="Huntley M.A."/>
            <person name="Jaffe D.B."/>
            <person name="Jagadeeshan S."/>
            <person name="Jeck W.R."/>
            <person name="Johnson J."/>
            <person name="Jones C.D."/>
            <person name="Jordan W.C."/>
            <person name="Karpen G.H."/>
            <person name="Kataoka E."/>
            <person name="Keightley P.D."/>
            <person name="Kheradpour P."/>
            <person name="Kirkness E.F."/>
            <person name="Koerich L.B."/>
            <person name="Kristiansen K."/>
            <person name="Kudrna D."/>
            <person name="Kulathinal R.J."/>
            <person name="Kumar S."/>
            <person name="Kwok R."/>
            <person name="Lander E."/>
            <person name="Langley C.H."/>
            <person name="Lapoint R."/>
            <person name="Lazzaro B.P."/>
            <person name="Lee S.J."/>
            <person name="Levesque L."/>
            <person name="Li R."/>
            <person name="Lin C.F."/>
            <person name="Lin M.F."/>
            <person name="Lindblad-Toh K."/>
            <person name="Llopart A."/>
            <person name="Long M."/>
            <person name="Low L."/>
            <person name="Lozovsky E."/>
            <person name="Lu J."/>
            <person name="Luo M."/>
            <person name="Machado C.A."/>
            <person name="Makalowski W."/>
            <person name="Marzo M."/>
            <person name="Matsuda M."/>
            <person name="Matzkin L."/>
            <person name="McAllister B."/>
            <person name="McBride C.S."/>
            <person name="McKernan B."/>
            <person name="McKernan K."/>
            <person name="Mendez-Lago M."/>
            <person name="Minx P."/>
            <person name="Mollenhauer M.U."/>
            <person name="Montooth K."/>
            <person name="Mount S.M."/>
            <person name="Mu X."/>
            <person name="Myers E."/>
            <person name="Negre B."/>
            <person name="Newfeld S."/>
            <person name="Nielsen R."/>
            <person name="Noor M.A."/>
            <person name="O'Grady P."/>
            <person name="Pachter L."/>
            <person name="Papaceit M."/>
            <person name="Parisi M.J."/>
            <person name="Parisi M."/>
            <person name="Parts L."/>
            <person name="Pedersen J.S."/>
            <person name="Pesole G."/>
            <person name="Phillippy A.M."/>
            <person name="Ponting C.P."/>
            <person name="Pop M."/>
            <person name="Porcelli D."/>
            <person name="Powell J.R."/>
            <person name="Prohaska S."/>
            <person name="Pruitt K."/>
            <person name="Puig M."/>
            <person name="Quesneville H."/>
            <person name="Ram K.R."/>
            <person name="Rand D."/>
            <person name="Rasmussen M.D."/>
            <person name="Reed L.K."/>
            <person name="Reenan R."/>
            <person name="Reily A."/>
            <person name="Remington K.A."/>
            <person name="Rieger T.T."/>
            <person name="Ritchie M.G."/>
            <person name="Robin C."/>
            <person name="Rogers Y.H."/>
            <person name="Rohde C."/>
            <person name="Rozas J."/>
            <person name="Rubenfield M.J."/>
            <person name="Ruiz A."/>
            <person name="Russo S."/>
            <person name="Salzberg S.L."/>
            <person name="Sanchez-Gracia A."/>
            <person name="Saranga D.J."/>
            <person name="Sato H."/>
            <person name="Schaeffer S.W."/>
            <person name="Schatz M.C."/>
            <person name="Schlenke T."/>
            <person name="Schwartz R."/>
            <person name="Segarra C."/>
            <person name="Singh R.S."/>
            <person name="Sirot L."/>
            <person name="Sirota M."/>
            <person name="Sisneros N.B."/>
            <person name="Smith C.D."/>
            <person name="Smith T.F."/>
            <person name="Spieth J."/>
            <person name="Stage D.E."/>
            <person name="Stark A."/>
            <person name="Stephan W."/>
            <person name="Strausberg R.L."/>
            <person name="Strempel S."/>
            <person name="Sturgill D."/>
            <person name="Sutton G."/>
            <person name="Sutton G.G."/>
            <person name="Tao W."/>
            <person name="Teichmann S."/>
            <person name="Tobari Y.N."/>
            <person name="Tomimura Y."/>
            <person name="Tsolas J.M."/>
            <person name="Valente V.L."/>
            <person name="Venter E."/>
            <person name="Venter J.C."/>
            <person name="Vicario S."/>
            <person name="Vieira F.G."/>
            <person name="Vilella A.J."/>
            <person name="Villasante A."/>
            <person name="Walenz B."/>
            <person name="Wang J."/>
            <person name="Wasserman M."/>
            <person name="Watts T."/>
            <person name="Wilson D."/>
            <person name="Wilson R.K."/>
            <person name="Wing R.A."/>
            <person name="Wolfner M.F."/>
            <person name="Wong A."/>
            <person name="Wong G.K."/>
            <person name="Wu C.I."/>
            <person name="Wu G."/>
            <person name="Yamamoto D."/>
            <person name="Yang H.P."/>
            <person name="Yang S.P."/>
            <person name="Yorke J.A."/>
            <person name="Yoshida K."/>
            <person name="Zdobnov E."/>
            <person name="Zhang P."/>
            <person name="Zhang Y."/>
            <person name="Zimin A.V."/>
            <person name="Baldwin J."/>
            <person name="Abdouelleil A."/>
            <person name="Abdulkadir J."/>
            <person name="Abebe A."/>
            <person name="Abera B."/>
            <person name="Abreu J."/>
            <person name="Acer S.C."/>
            <person name="Aftuck L."/>
            <person name="Alexander A."/>
            <person name="An P."/>
            <person name="Anderson E."/>
            <person name="Anderson S."/>
            <person name="Arachi H."/>
            <person name="Azer M."/>
            <person name="Bachantsang P."/>
            <person name="Barry A."/>
            <person name="Bayul T."/>
            <person name="Berlin A."/>
            <person name="Bessette D."/>
            <person name="Bloom T."/>
            <person name="Blye J."/>
            <person name="Boguslavskiy L."/>
            <person name="Bonnet C."/>
            <person name="Boukhgalter B."/>
            <person name="Bourzgui I."/>
            <person name="Brown A."/>
            <person name="Cahill P."/>
            <person name="Channer S."/>
            <person name="Cheshatsang Y."/>
            <person name="Chuda L."/>
            <person name="Citroen M."/>
            <person name="Collymore A."/>
            <person name="Cooke P."/>
            <person name="Costello M."/>
            <person name="D'Aco K."/>
            <person name="Daza R."/>
            <person name="De Haan G."/>
            <person name="DeGray S."/>
            <person name="DeMaso C."/>
            <person name="Dhargay N."/>
            <person name="Dooley K."/>
            <person name="Dooley E."/>
            <person name="Doricent M."/>
            <person name="Dorje P."/>
            <person name="Dorjee K."/>
            <person name="Dupes A."/>
            <person name="Elong R."/>
            <person name="Falk J."/>
            <person name="Farina A."/>
            <person name="Faro S."/>
            <person name="Ferguson D."/>
            <person name="Fisher S."/>
            <person name="Foley C.D."/>
            <person name="Franke A."/>
            <person name="Friedrich D."/>
            <person name="Gadbois L."/>
            <person name="Gearin G."/>
            <person name="Gearin C.R."/>
            <person name="Giannoukos G."/>
            <person name="Goode T."/>
            <person name="Graham J."/>
            <person name="Grandbois E."/>
            <person name="Grewal S."/>
            <person name="Gyaltsen K."/>
            <person name="Hafez N."/>
            <person name="Hagos B."/>
            <person name="Hall J."/>
            <person name="Henson C."/>
            <person name="Hollinger A."/>
            <person name="Honan T."/>
            <person name="Huard M.D."/>
            <person name="Hughes L."/>
            <person name="Hurhula B."/>
            <person name="Husby M.E."/>
            <person name="Kamat A."/>
            <person name="Kanga B."/>
            <person name="Kashin S."/>
            <person name="Khazanovich D."/>
            <person name="Kisner P."/>
            <person name="Lance K."/>
            <person name="Lara M."/>
            <person name="Lee W."/>
            <person name="Lennon N."/>
            <person name="Letendre F."/>
            <person name="LeVine R."/>
            <person name="Lipovsky A."/>
            <person name="Liu X."/>
            <person name="Liu J."/>
            <person name="Liu S."/>
            <person name="Lokyitsang T."/>
            <person name="Lokyitsang Y."/>
            <person name="Lubonja R."/>
            <person name="Lui A."/>
            <person name="MacDonald P."/>
            <person name="Magnisalis V."/>
            <person name="Maru K."/>
            <person name="Matthews C."/>
            <person name="McCusker W."/>
            <person name="McDonough S."/>
            <person name="Mehta T."/>
            <person name="Meldrim J."/>
            <person name="Meneus L."/>
            <person name="Mihai O."/>
            <person name="Mihalev A."/>
            <person name="Mihova T."/>
            <person name="Mittelman R."/>
            <person name="Mlenga V."/>
            <person name="Montmayeur A."/>
            <person name="Mulrain L."/>
            <person name="Navidi A."/>
            <person name="Naylor J."/>
            <person name="Negash T."/>
            <person name="Nguyen T."/>
            <person name="Nguyen N."/>
            <person name="Nicol R."/>
            <person name="Norbu C."/>
            <person name="Norbu N."/>
            <person name="Novod N."/>
            <person name="O'Neill B."/>
            <person name="Osman S."/>
            <person name="Markiewicz E."/>
            <person name="Oyono O.L."/>
            <person name="Patti C."/>
            <person name="Phunkhang P."/>
            <person name="Pierre F."/>
            <person name="Priest M."/>
            <person name="Raghuraman S."/>
            <person name="Rege F."/>
            <person name="Reyes R."/>
            <person name="Rise C."/>
            <person name="Rogov P."/>
            <person name="Ross K."/>
            <person name="Ryan E."/>
            <person name="Settipalli S."/>
            <person name="Shea T."/>
            <person name="Sherpa N."/>
            <person name="Shi L."/>
            <person name="Shih D."/>
            <person name="Sparrow T."/>
            <person name="Spaulding J."/>
            <person name="Stalker J."/>
            <person name="Stange-Thomann N."/>
            <person name="Stavropoulos S."/>
            <person name="Stone C."/>
            <person name="Strader C."/>
            <person name="Tesfaye S."/>
            <person name="Thomson T."/>
            <person name="Thoulutsang Y."/>
            <person name="Thoulutsang D."/>
            <person name="Topham K."/>
            <person name="Topping I."/>
            <person name="Tsamla T."/>
            <person name="Vassiliev H."/>
            <person name="Vo A."/>
            <person name="Wangchuk T."/>
            <person name="Wangdi T."/>
            <person name="Weiand M."/>
            <person name="Wilkinson J."/>
            <person name="Wilson A."/>
            <person name="Yadav S."/>
            <person name="Young G."/>
            <person name="Yu Q."/>
            <person name="Zembek L."/>
            <person name="Zhong D."/>
            <person name="Zimmer A."/>
            <person name="Zwirko Z."/>
            <person name="Jaffe D.B."/>
            <person name="Alvarez P."/>
            <person name="Brockman W."/>
            <person name="Butler J."/>
            <person name="Chin C."/>
            <person name="Gnerre S."/>
            <person name="Grabherr M."/>
            <person name="Kleber M."/>
            <person name="Mauceli E."/>
            <person name="MacCallum I."/>
        </authorList>
    </citation>
    <scope>NUCLEOTIDE SEQUENCE [LARGE SCALE GENOMIC DNA]</scope>
    <source>
        <strain evidence="3">white501</strain>
    </source>
</reference>
<organism evidence="2 3">
    <name type="scientific">Drosophila simulans</name>
    <name type="common">Fruit fly</name>
    <dbReference type="NCBI Taxonomy" id="7240"/>
    <lineage>
        <taxon>Eukaryota</taxon>
        <taxon>Metazoa</taxon>
        <taxon>Ecdysozoa</taxon>
        <taxon>Arthropoda</taxon>
        <taxon>Hexapoda</taxon>
        <taxon>Insecta</taxon>
        <taxon>Pterygota</taxon>
        <taxon>Neoptera</taxon>
        <taxon>Endopterygota</taxon>
        <taxon>Diptera</taxon>
        <taxon>Brachycera</taxon>
        <taxon>Muscomorpha</taxon>
        <taxon>Ephydroidea</taxon>
        <taxon>Drosophilidae</taxon>
        <taxon>Drosophila</taxon>
        <taxon>Sophophora</taxon>
    </lineage>
</organism>
<dbReference type="Proteomes" id="UP000000304">
    <property type="component" value="Chromosome 3R"/>
</dbReference>